<dbReference type="GO" id="GO:0008017">
    <property type="term" value="F:microtubule binding"/>
    <property type="evidence" value="ECO:0007669"/>
    <property type="project" value="InterPro"/>
</dbReference>
<keyword evidence="5" id="KW-0067">ATP-binding</keyword>
<proteinExistence type="predicted"/>
<dbReference type="SUPFAM" id="SSF52540">
    <property type="entry name" value="P-loop containing nucleoside triphosphate hydrolases"/>
    <property type="match status" value="2"/>
</dbReference>
<comment type="subcellular location">
    <subcellularLocation>
        <location evidence="1">Cytoplasm</location>
        <location evidence="1">Cytoskeleton</location>
    </subcellularLocation>
</comment>
<keyword evidence="2" id="KW-0963">Cytoplasm</keyword>
<dbReference type="GO" id="GO:0072686">
    <property type="term" value="C:mitotic spindle"/>
    <property type="evidence" value="ECO:0007669"/>
    <property type="project" value="TreeGrafter"/>
</dbReference>
<dbReference type="Pfam" id="PF00225">
    <property type="entry name" value="Kinesin"/>
    <property type="match status" value="1"/>
</dbReference>
<dbReference type="AlphaFoldDB" id="A0AAD5C0K8"/>
<dbReference type="Gene3D" id="3.40.850.10">
    <property type="entry name" value="Kinesin motor domain"/>
    <property type="match status" value="2"/>
</dbReference>
<dbReference type="GO" id="GO:0005524">
    <property type="term" value="F:ATP binding"/>
    <property type="evidence" value="ECO:0007669"/>
    <property type="project" value="UniProtKB-KW"/>
</dbReference>
<dbReference type="GO" id="GO:0090307">
    <property type="term" value="P:mitotic spindle assembly"/>
    <property type="evidence" value="ECO:0007669"/>
    <property type="project" value="TreeGrafter"/>
</dbReference>
<evidence type="ECO:0000256" key="3">
    <source>
        <dbReference type="ARBA" id="ARBA00022701"/>
    </source>
</evidence>
<dbReference type="EMBL" id="JAMZMK010010161">
    <property type="protein sequence ID" value="KAI7732785.1"/>
    <property type="molecule type" value="Genomic_DNA"/>
</dbReference>
<evidence type="ECO:0000256" key="5">
    <source>
        <dbReference type="ARBA" id="ARBA00022840"/>
    </source>
</evidence>
<dbReference type="PANTHER" id="PTHR47970:SF11">
    <property type="entry name" value="PLUS-END-DIRECTED KINESIN ATPASE"/>
    <property type="match status" value="1"/>
</dbReference>
<dbReference type="InterPro" id="IPR019821">
    <property type="entry name" value="Kinesin_motor_CS"/>
</dbReference>
<keyword evidence="4" id="KW-0547">Nucleotide-binding</keyword>
<dbReference type="GO" id="GO:0008574">
    <property type="term" value="F:plus-end-directed microtubule motor activity"/>
    <property type="evidence" value="ECO:0007669"/>
    <property type="project" value="TreeGrafter"/>
</dbReference>
<dbReference type="InterPro" id="IPR047149">
    <property type="entry name" value="KIF11-like"/>
</dbReference>
<dbReference type="PROSITE" id="PS00411">
    <property type="entry name" value="KINESIN_MOTOR_1"/>
    <property type="match status" value="1"/>
</dbReference>
<evidence type="ECO:0000256" key="2">
    <source>
        <dbReference type="ARBA" id="ARBA00022490"/>
    </source>
</evidence>
<dbReference type="Proteomes" id="UP001206925">
    <property type="component" value="Unassembled WGS sequence"/>
</dbReference>
<dbReference type="PANTHER" id="PTHR47970">
    <property type="entry name" value="KINESIN-LIKE PROTEIN KIF11"/>
    <property type="match status" value="1"/>
</dbReference>
<keyword evidence="6" id="KW-0505">Motor protein</keyword>
<organism evidence="9 10">
    <name type="scientific">Ambrosia artemisiifolia</name>
    <name type="common">Common ragweed</name>
    <dbReference type="NCBI Taxonomy" id="4212"/>
    <lineage>
        <taxon>Eukaryota</taxon>
        <taxon>Viridiplantae</taxon>
        <taxon>Streptophyta</taxon>
        <taxon>Embryophyta</taxon>
        <taxon>Tracheophyta</taxon>
        <taxon>Spermatophyta</taxon>
        <taxon>Magnoliopsida</taxon>
        <taxon>eudicotyledons</taxon>
        <taxon>Gunneridae</taxon>
        <taxon>Pentapetalae</taxon>
        <taxon>asterids</taxon>
        <taxon>campanulids</taxon>
        <taxon>Asterales</taxon>
        <taxon>Asteraceae</taxon>
        <taxon>Asteroideae</taxon>
        <taxon>Heliantheae alliance</taxon>
        <taxon>Heliantheae</taxon>
        <taxon>Ambrosia</taxon>
    </lineage>
</organism>
<reference evidence="9" key="1">
    <citation type="submission" date="2022-06" db="EMBL/GenBank/DDBJ databases">
        <title>Uncovering the hologenomic basis of an extraordinary plant invasion.</title>
        <authorList>
            <person name="Bieker V.C."/>
            <person name="Martin M.D."/>
            <person name="Gilbert T."/>
            <person name="Hodgins K."/>
            <person name="Battlay P."/>
            <person name="Petersen B."/>
            <person name="Wilson J."/>
        </authorList>
    </citation>
    <scope>NUCLEOTIDE SEQUENCE</scope>
    <source>
        <strain evidence="9">AA19_3_7</strain>
        <tissue evidence="9">Leaf</tissue>
    </source>
</reference>
<dbReference type="InterPro" id="IPR001752">
    <property type="entry name" value="Kinesin_motor_dom"/>
</dbReference>
<evidence type="ECO:0000256" key="4">
    <source>
        <dbReference type="ARBA" id="ARBA00022741"/>
    </source>
</evidence>
<dbReference type="InterPro" id="IPR027417">
    <property type="entry name" value="P-loop_NTPase"/>
</dbReference>
<gene>
    <name evidence="9" type="ORF">M8C21_028722</name>
</gene>
<protein>
    <recommendedName>
        <fullName evidence="8">Kinesin motor domain-containing protein</fullName>
    </recommendedName>
</protein>
<dbReference type="GO" id="GO:0007018">
    <property type="term" value="P:microtubule-based movement"/>
    <property type="evidence" value="ECO:0007669"/>
    <property type="project" value="InterPro"/>
</dbReference>
<feature type="domain" description="Kinesin motor" evidence="8">
    <location>
        <begin position="107"/>
        <end position="163"/>
    </location>
</feature>
<dbReference type="InterPro" id="IPR036961">
    <property type="entry name" value="Kinesin_motor_dom_sf"/>
</dbReference>
<accession>A0AAD5C0K8</accession>
<evidence type="ECO:0000256" key="7">
    <source>
        <dbReference type="ARBA" id="ARBA00023212"/>
    </source>
</evidence>
<keyword evidence="3" id="KW-0493">Microtubule</keyword>
<evidence type="ECO:0000313" key="9">
    <source>
        <dbReference type="EMBL" id="KAI7732785.1"/>
    </source>
</evidence>
<keyword evidence="10" id="KW-1185">Reference proteome</keyword>
<dbReference type="GO" id="GO:0005876">
    <property type="term" value="C:spindle microtubule"/>
    <property type="evidence" value="ECO:0007669"/>
    <property type="project" value="TreeGrafter"/>
</dbReference>
<keyword evidence="7" id="KW-0206">Cytoskeleton</keyword>
<evidence type="ECO:0000256" key="1">
    <source>
        <dbReference type="ARBA" id="ARBA00004245"/>
    </source>
</evidence>
<sequence length="258" mass="28920">MRFLTRNCSKKSDMFSDAHLLWRYNLTPFAISLNDLTPILKVTGAAGSGCHLLSSFKFTRENGGLGGMEDEETKEIRFEYMKANHPAVQSWKRVLRENTQLKRLLTHKENTSDGVEITKCGKLNLVDLAGSENILRYGAREGRARVAGDINKSLLTLGRVINAPYIQGQQINKGRAREDGDINKSLRTLGRVINALVDHSGHVPCRRFQHWRNHKLLLHFKRHNIDTGTNSSGCDSCHGSTTVDGQNGQEQGVEKIQI</sequence>
<evidence type="ECO:0000313" key="10">
    <source>
        <dbReference type="Proteomes" id="UP001206925"/>
    </source>
</evidence>
<comment type="caution">
    <text evidence="9">The sequence shown here is derived from an EMBL/GenBank/DDBJ whole genome shotgun (WGS) entry which is preliminary data.</text>
</comment>
<evidence type="ECO:0000259" key="8">
    <source>
        <dbReference type="Pfam" id="PF00225"/>
    </source>
</evidence>
<name>A0AAD5C0K8_AMBAR</name>
<evidence type="ECO:0000256" key="6">
    <source>
        <dbReference type="ARBA" id="ARBA00023175"/>
    </source>
</evidence>
<dbReference type="GO" id="GO:0051231">
    <property type="term" value="P:spindle elongation"/>
    <property type="evidence" value="ECO:0007669"/>
    <property type="project" value="TreeGrafter"/>
</dbReference>